<sequence length="497" mass="56212">MCCIFSLTNSSLLSVCLSLVKPFIYILFILCFLGVSQKSLALTAHSINVIIGNKPKVVGIEGASKKHGFTVNGVLYSSNTNNLSDTQINQFDGNLTIKDFIIKDYAMNDLDVTANYDDTDGDGIRNNTPFTVEKTTYSWFDNKGIKIENNEKIIGCASDISMPLTLTITTKVKTYSEYGVPNESEYVDITQKYKIMAKPEICYAKPYGMILYPQYVWGSVRPVPYQGSLDCLLSGYAEHEFELSMDENFVDLRETRGWNYDNSRERDSYCGGGYNANVFDPVNGFKVSASPHFPTTGFPGAKFQLIMTGHQDDFEYTFSATPNDSITVDKQGYVMLIKKPIGPVTITAKFKHDEQIPEQNYTFNLTGIWALPQGQIDKVYTYQQVVNMCGGESKLPTRSEMSNSPNAPASWIKYPYKWDAFTRDIGQGLLSEWGMTSKETYPDSNWFTHYFWFYSKDKYLGPYGDNNHLFDRFAIDAWIGQIGVWAYAQQLRGVCIQ</sequence>
<dbReference type="Gene3D" id="2.60.40.1080">
    <property type="match status" value="1"/>
</dbReference>
<evidence type="ECO:0000259" key="2">
    <source>
        <dbReference type="Pfam" id="PF21764"/>
    </source>
</evidence>
<dbReference type="InterPro" id="IPR008964">
    <property type="entry name" value="Invasin/intimin_cell_adhesion"/>
</dbReference>
<dbReference type="Proteomes" id="UP000247673">
    <property type="component" value="Unassembled WGS sequence"/>
</dbReference>
<reference evidence="3 4" key="1">
    <citation type="submission" date="2018-05" db="EMBL/GenBank/DDBJ databases">
        <title>Reference genomes for bee gut microbiota database.</title>
        <authorList>
            <person name="Ellegaard K.M."/>
        </authorList>
    </citation>
    <scope>NUCLEOTIDE SEQUENCE [LARGE SCALE GENOMIC DNA]</scope>
    <source>
        <strain evidence="3 4">ESL0172</strain>
    </source>
</reference>
<evidence type="ECO:0000313" key="4">
    <source>
        <dbReference type="Proteomes" id="UP000247673"/>
    </source>
</evidence>
<dbReference type="Pfam" id="PF21764">
    <property type="entry name" value="Invasin_D4"/>
    <property type="match status" value="1"/>
</dbReference>
<dbReference type="OrthoDB" id="7065811at2"/>
<proteinExistence type="predicted"/>
<dbReference type="EMBL" id="QGLO01000004">
    <property type="protein sequence ID" value="PXY91645.1"/>
    <property type="molecule type" value="Genomic_DNA"/>
</dbReference>
<gene>
    <name evidence="3" type="ORF">DKK78_04805</name>
</gene>
<keyword evidence="1" id="KW-0472">Membrane</keyword>
<protein>
    <recommendedName>
        <fullName evidence="2">Invasin domain-containing protein</fullName>
    </recommendedName>
</protein>
<keyword evidence="1" id="KW-1133">Transmembrane helix</keyword>
<dbReference type="AlphaFoldDB" id="A0A2V4DNK4"/>
<accession>A0A2V4DNK4</accession>
<comment type="caution">
    <text evidence="3">The sequence shown here is derived from an EMBL/GenBank/DDBJ whole genome shotgun (WGS) entry which is preliminary data.</text>
</comment>
<evidence type="ECO:0000313" key="3">
    <source>
        <dbReference type="EMBL" id="PXY91645.1"/>
    </source>
</evidence>
<organism evidence="3 4">
    <name type="scientific">Gilliamella apis</name>
    <dbReference type="NCBI Taxonomy" id="1970738"/>
    <lineage>
        <taxon>Bacteria</taxon>
        <taxon>Pseudomonadati</taxon>
        <taxon>Pseudomonadota</taxon>
        <taxon>Gammaproteobacteria</taxon>
        <taxon>Orbales</taxon>
        <taxon>Orbaceae</taxon>
        <taxon>Gilliamella</taxon>
    </lineage>
</organism>
<keyword evidence="1" id="KW-0812">Transmembrane</keyword>
<dbReference type="RefSeq" id="WP_110447587.1">
    <property type="nucleotide sequence ID" value="NZ_QGLO01000004.1"/>
</dbReference>
<name>A0A2V4DNK4_9GAMM</name>
<dbReference type="InterPro" id="IPR048658">
    <property type="entry name" value="Invasin_D4"/>
</dbReference>
<keyword evidence="4" id="KW-1185">Reference proteome</keyword>
<evidence type="ECO:0000256" key="1">
    <source>
        <dbReference type="SAM" id="Phobius"/>
    </source>
</evidence>
<feature type="domain" description="Invasin" evidence="2">
    <location>
        <begin position="282"/>
        <end position="363"/>
    </location>
</feature>
<feature type="transmembrane region" description="Helical" evidence="1">
    <location>
        <begin position="12"/>
        <end position="35"/>
    </location>
</feature>
<dbReference type="SUPFAM" id="SSF49373">
    <property type="entry name" value="Invasin/intimin cell-adhesion fragments"/>
    <property type="match status" value="1"/>
</dbReference>